<dbReference type="Proteomes" id="UP000075714">
    <property type="component" value="Unassembled WGS sequence"/>
</dbReference>
<gene>
    <name evidence="2" type="ORF">GPECTOR_50g665</name>
</gene>
<sequence>MLPNSVSWLLMWGSGCLLAVALRSKERVRQALLARGAVWTAHAAVARRLTAEREEATRRVDALSEEEVSRLVDRMMAGKAKPGRLRRVGNTLYKRIASLDPALAEQAAQG</sequence>
<evidence type="ECO:0000313" key="2">
    <source>
        <dbReference type="EMBL" id="KXZ45871.1"/>
    </source>
</evidence>
<keyword evidence="1" id="KW-0812">Transmembrane</keyword>
<accession>A0A150G7S5</accession>
<protein>
    <submittedName>
        <fullName evidence="2">Uncharacterized protein</fullName>
    </submittedName>
</protein>
<keyword evidence="3" id="KW-1185">Reference proteome</keyword>
<keyword evidence="1" id="KW-0472">Membrane</keyword>
<reference evidence="3" key="1">
    <citation type="journal article" date="2016" name="Nat. Commun.">
        <title>The Gonium pectorale genome demonstrates co-option of cell cycle regulation during the evolution of multicellularity.</title>
        <authorList>
            <person name="Hanschen E.R."/>
            <person name="Marriage T.N."/>
            <person name="Ferris P.J."/>
            <person name="Hamaji T."/>
            <person name="Toyoda A."/>
            <person name="Fujiyama A."/>
            <person name="Neme R."/>
            <person name="Noguchi H."/>
            <person name="Minakuchi Y."/>
            <person name="Suzuki M."/>
            <person name="Kawai-Toyooka H."/>
            <person name="Smith D.R."/>
            <person name="Sparks H."/>
            <person name="Anderson J."/>
            <person name="Bakaric R."/>
            <person name="Luria V."/>
            <person name="Karger A."/>
            <person name="Kirschner M.W."/>
            <person name="Durand P.M."/>
            <person name="Michod R.E."/>
            <person name="Nozaki H."/>
            <person name="Olson B.J."/>
        </authorList>
    </citation>
    <scope>NUCLEOTIDE SEQUENCE [LARGE SCALE GENOMIC DNA]</scope>
    <source>
        <strain evidence="3">NIES-2863</strain>
    </source>
</reference>
<feature type="transmembrane region" description="Helical" evidence="1">
    <location>
        <begin position="6"/>
        <end position="22"/>
    </location>
</feature>
<evidence type="ECO:0000313" key="3">
    <source>
        <dbReference type="Proteomes" id="UP000075714"/>
    </source>
</evidence>
<organism evidence="2 3">
    <name type="scientific">Gonium pectorale</name>
    <name type="common">Green alga</name>
    <dbReference type="NCBI Taxonomy" id="33097"/>
    <lineage>
        <taxon>Eukaryota</taxon>
        <taxon>Viridiplantae</taxon>
        <taxon>Chlorophyta</taxon>
        <taxon>core chlorophytes</taxon>
        <taxon>Chlorophyceae</taxon>
        <taxon>CS clade</taxon>
        <taxon>Chlamydomonadales</taxon>
        <taxon>Volvocaceae</taxon>
        <taxon>Gonium</taxon>
    </lineage>
</organism>
<name>A0A150G7S5_GONPE</name>
<proteinExistence type="predicted"/>
<dbReference type="AlphaFoldDB" id="A0A150G7S5"/>
<comment type="caution">
    <text evidence="2">The sequence shown here is derived from an EMBL/GenBank/DDBJ whole genome shotgun (WGS) entry which is preliminary data.</text>
</comment>
<dbReference type="EMBL" id="LSYV01000051">
    <property type="protein sequence ID" value="KXZ45871.1"/>
    <property type="molecule type" value="Genomic_DNA"/>
</dbReference>
<keyword evidence="1" id="KW-1133">Transmembrane helix</keyword>
<evidence type="ECO:0000256" key="1">
    <source>
        <dbReference type="SAM" id="Phobius"/>
    </source>
</evidence>
<dbReference type="OrthoDB" id="1711136at2759"/>